<evidence type="ECO:0000259" key="7">
    <source>
        <dbReference type="Pfam" id="PF20684"/>
    </source>
</evidence>
<organism evidence="8 9">
    <name type="scientific">Amylocarpus encephaloides</name>
    <dbReference type="NCBI Taxonomy" id="45428"/>
    <lineage>
        <taxon>Eukaryota</taxon>
        <taxon>Fungi</taxon>
        <taxon>Dikarya</taxon>
        <taxon>Ascomycota</taxon>
        <taxon>Pezizomycotina</taxon>
        <taxon>Leotiomycetes</taxon>
        <taxon>Helotiales</taxon>
        <taxon>Helotiales incertae sedis</taxon>
        <taxon>Amylocarpus</taxon>
    </lineage>
</organism>
<dbReference type="OrthoDB" id="5329176at2759"/>
<evidence type="ECO:0000256" key="1">
    <source>
        <dbReference type="ARBA" id="ARBA00004141"/>
    </source>
</evidence>
<comment type="caution">
    <text evidence="8">The sequence shown here is derived from an EMBL/GenBank/DDBJ whole genome shotgun (WGS) entry which is preliminary data.</text>
</comment>
<dbReference type="PANTHER" id="PTHR33048:SF47">
    <property type="entry name" value="INTEGRAL MEMBRANE PROTEIN-RELATED"/>
    <property type="match status" value="1"/>
</dbReference>
<reference evidence="8" key="1">
    <citation type="journal article" date="2021" name="IMA Fungus">
        <title>Genomic characterization of three marine fungi, including Emericellopsis atlantica sp. nov. with signatures of a generalist lifestyle and marine biomass degradation.</title>
        <authorList>
            <person name="Hagestad O.C."/>
            <person name="Hou L."/>
            <person name="Andersen J.H."/>
            <person name="Hansen E.H."/>
            <person name="Altermark B."/>
            <person name="Li C."/>
            <person name="Kuhnert E."/>
            <person name="Cox R.J."/>
            <person name="Crous P.W."/>
            <person name="Spatafora J.W."/>
            <person name="Lail K."/>
            <person name="Amirebrahimi M."/>
            <person name="Lipzen A."/>
            <person name="Pangilinan J."/>
            <person name="Andreopoulos W."/>
            <person name="Hayes R.D."/>
            <person name="Ng V."/>
            <person name="Grigoriev I.V."/>
            <person name="Jackson S.A."/>
            <person name="Sutton T.D.S."/>
            <person name="Dobson A.D.W."/>
            <person name="Rama T."/>
        </authorList>
    </citation>
    <scope>NUCLEOTIDE SEQUENCE</scope>
    <source>
        <strain evidence="8">TRa018bII</strain>
    </source>
</reference>
<dbReference type="InterPro" id="IPR049326">
    <property type="entry name" value="Rhodopsin_dom_fungi"/>
</dbReference>
<feature type="transmembrane region" description="Helical" evidence="6">
    <location>
        <begin position="135"/>
        <end position="157"/>
    </location>
</feature>
<feature type="transmembrane region" description="Helical" evidence="6">
    <location>
        <begin position="20"/>
        <end position="40"/>
    </location>
</feature>
<accession>A0A9P8C1B0</accession>
<evidence type="ECO:0000256" key="6">
    <source>
        <dbReference type="SAM" id="Phobius"/>
    </source>
</evidence>
<evidence type="ECO:0000256" key="3">
    <source>
        <dbReference type="ARBA" id="ARBA00022989"/>
    </source>
</evidence>
<dbReference type="EMBL" id="MU251838">
    <property type="protein sequence ID" value="KAG9228946.1"/>
    <property type="molecule type" value="Genomic_DNA"/>
</dbReference>
<comment type="subcellular location">
    <subcellularLocation>
        <location evidence="1">Membrane</location>
        <topology evidence="1">Multi-pass membrane protein</topology>
    </subcellularLocation>
</comment>
<name>A0A9P8C1B0_9HELO</name>
<keyword evidence="3 6" id="KW-1133">Transmembrane helix</keyword>
<feature type="transmembrane region" description="Helical" evidence="6">
    <location>
        <begin position="60"/>
        <end position="80"/>
    </location>
</feature>
<dbReference type="Proteomes" id="UP000824998">
    <property type="component" value="Unassembled WGS sequence"/>
</dbReference>
<dbReference type="AlphaFoldDB" id="A0A9P8C1B0"/>
<proteinExistence type="inferred from homology"/>
<feature type="transmembrane region" description="Helical" evidence="6">
    <location>
        <begin position="218"/>
        <end position="238"/>
    </location>
</feature>
<sequence length="393" mass="44035">MNSTDPLSQALPGYLYEYDGSRLVVVASLFIGLEFAVVFLRFYSRSLKDKKTQLDDVLMWFSLVVCVGLNVLSIVMVKYAGVGRHLKALGLLGEGYKIFRWAKCLIAAGWLYVTAVTLPKLCVLVLYVRIFDSRFYRWACVILATLMIVNSLISGLVGTLGCRPLSFLWDKSILGGKCININLFFRWVSFPNIVTDFAVLVLPLPMVWNLHTSRNQKVGLLLTFGTASVGLIASIVRFQNFFHADAVTDGTMASAELMIWTVVEPGMCLIAACLLRLGPLLQKAVRGTFLDSSNYENSRNYYFGHAKRSDFQLSSMGSSATSRYTPDQLQPFTPIHDSGIYELGKGEIVTERPWSSSKVLIGDTRMRPVSRQSMEIPLRRPEIVVTRDYTISR</sequence>
<comment type="similarity">
    <text evidence="5">Belongs to the SAT4 family.</text>
</comment>
<dbReference type="PANTHER" id="PTHR33048">
    <property type="entry name" value="PTH11-LIKE INTEGRAL MEMBRANE PROTEIN (AFU_ORTHOLOGUE AFUA_5G11245)"/>
    <property type="match status" value="1"/>
</dbReference>
<evidence type="ECO:0000256" key="4">
    <source>
        <dbReference type="ARBA" id="ARBA00023136"/>
    </source>
</evidence>
<dbReference type="Pfam" id="PF20684">
    <property type="entry name" value="Fung_rhodopsin"/>
    <property type="match status" value="1"/>
</dbReference>
<feature type="transmembrane region" description="Helical" evidence="6">
    <location>
        <begin position="193"/>
        <end position="211"/>
    </location>
</feature>
<keyword evidence="9" id="KW-1185">Reference proteome</keyword>
<dbReference type="InterPro" id="IPR052337">
    <property type="entry name" value="SAT4-like"/>
</dbReference>
<keyword evidence="4 6" id="KW-0472">Membrane</keyword>
<feature type="transmembrane region" description="Helical" evidence="6">
    <location>
        <begin position="258"/>
        <end position="277"/>
    </location>
</feature>
<evidence type="ECO:0000313" key="9">
    <source>
        <dbReference type="Proteomes" id="UP000824998"/>
    </source>
</evidence>
<feature type="transmembrane region" description="Helical" evidence="6">
    <location>
        <begin position="100"/>
        <end position="128"/>
    </location>
</feature>
<keyword evidence="2 6" id="KW-0812">Transmembrane</keyword>
<evidence type="ECO:0000256" key="5">
    <source>
        <dbReference type="ARBA" id="ARBA00038359"/>
    </source>
</evidence>
<dbReference type="GO" id="GO:0016020">
    <property type="term" value="C:membrane"/>
    <property type="evidence" value="ECO:0007669"/>
    <property type="project" value="UniProtKB-SubCell"/>
</dbReference>
<evidence type="ECO:0000313" key="8">
    <source>
        <dbReference type="EMBL" id="KAG9228946.1"/>
    </source>
</evidence>
<protein>
    <recommendedName>
        <fullName evidence="7">Rhodopsin domain-containing protein</fullName>
    </recommendedName>
</protein>
<evidence type="ECO:0000256" key="2">
    <source>
        <dbReference type="ARBA" id="ARBA00022692"/>
    </source>
</evidence>
<gene>
    <name evidence="8" type="ORF">BJ875DRAFT_216408</name>
</gene>
<feature type="domain" description="Rhodopsin" evidence="7">
    <location>
        <begin position="40"/>
        <end position="283"/>
    </location>
</feature>